<dbReference type="InterPro" id="IPR002125">
    <property type="entry name" value="CMP_dCMP_dom"/>
</dbReference>
<gene>
    <name evidence="3" type="ORF">LG35_04010</name>
</gene>
<dbReference type="CDD" id="cd01283">
    <property type="entry name" value="cytidine_deaminase"/>
    <property type="match status" value="1"/>
</dbReference>
<dbReference type="Pfam" id="PF00383">
    <property type="entry name" value="dCMP_cyt_deam_1"/>
    <property type="match status" value="1"/>
</dbReference>
<evidence type="ECO:0000259" key="2">
    <source>
        <dbReference type="PROSITE" id="PS51747"/>
    </source>
</evidence>
<evidence type="ECO:0000313" key="3">
    <source>
        <dbReference type="EMBL" id="KHE42407.1"/>
    </source>
</evidence>
<feature type="domain" description="CMP/dCMP-type deaminase" evidence="2">
    <location>
        <begin position="20"/>
        <end position="139"/>
    </location>
</feature>
<proteinExistence type="inferred from homology"/>
<dbReference type="NCBIfam" id="NF004064">
    <property type="entry name" value="PRK05578.1"/>
    <property type="match status" value="1"/>
</dbReference>
<evidence type="ECO:0000313" key="4">
    <source>
        <dbReference type="Proteomes" id="UP000030889"/>
    </source>
</evidence>
<comment type="caution">
    <text evidence="3">The sequence shown here is derived from an EMBL/GenBank/DDBJ whole genome shotgun (WGS) entry which is preliminary data.</text>
</comment>
<dbReference type="PROSITE" id="PS51747">
    <property type="entry name" value="CYT_DCMP_DEAMINASES_2"/>
    <property type="match status" value="1"/>
</dbReference>
<dbReference type="Proteomes" id="UP000030889">
    <property type="component" value="Unassembled WGS sequence"/>
</dbReference>
<name>A0ABR4YJQ6_9BACT</name>
<dbReference type="RefSeq" id="WP_035472501.1">
    <property type="nucleotide sequence ID" value="NZ_JRGF01000004.1"/>
</dbReference>
<dbReference type="InterPro" id="IPR050202">
    <property type="entry name" value="Cyt/Deoxycyt_deaminase"/>
</dbReference>
<accession>A0ABR4YJQ6</accession>
<evidence type="ECO:0000256" key="1">
    <source>
        <dbReference type="ARBA" id="ARBA00006576"/>
    </source>
</evidence>
<comment type="similarity">
    <text evidence="1">Belongs to the cytidine and deoxycytidylate deaminase family.</text>
</comment>
<protein>
    <submittedName>
        <fullName evidence="3">Cytidine deaminase</fullName>
    </submittedName>
</protein>
<dbReference type="PANTHER" id="PTHR11644">
    <property type="entry name" value="CYTIDINE DEAMINASE"/>
    <property type="match status" value="1"/>
</dbReference>
<sequence length="151" mass="16440">MEKQYTFPYRQYTLPDGATPEERLLIEEARKAAQGAYAPFSGYRVGAAARLASGRIITAANQESEVFPAGLCAERVLLFSHLATDPEDRITALAIASVPDDTECCPCGGCRQVMLDTMRRQGTPFRIIMSSEQSATVVDSPACLMPFPFGL</sequence>
<dbReference type="EMBL" id="JRGF01000004">
    <property type="protein sequence ID" value="KHE42407.1"/>
    <property type="molecule type" value="Genomic_DNA"/>
</dbReference>
<dbReference type="InterPro" id="IPR016193">
    <property type="entry name" value="Cytidine_deaminase-like"/>
</dbReference>
<dbReference type="Gene3D" id="3.40.140.10">
    <property type="entry name" value="Cytidine Deaminase, domain 2"/>
    <property type="match status" value="1"/>
</dbReference>
<keyword evidence="4" id="KW-1185">Reference proteome</keyword>
<organism evidence="3 4">
    <name type="scientific">Alistipes inops</name>
    <dbReference type="NCBI Taxonomy" id="1501391"/>
    <lineage>
        <taxon>Bacteria</taxon>
        <taxon>Pseudomonadati</taxon>
        <taxon>Bacteroidota</taxon>
        <taxon>Bacteroidia</taxon>
        <taxon>Bacteroidales</taxon>
        <taxon>Rikenellaceae</taxon>
        <taxon>Alistipes</taxon>
    </lineage>
</organism>
<reference evidence="3 4" key="1">
    <citation type="submission" date="2014-09" db="EMBL/GenBank/DDBJ databases">
        <title>Alistipes sp. 627, sp. nov., a novel member of the family Rikenellaceae isolated from human faeces.</title>
        <authorList>
            <person name="Shkoporov A.N."/>
            <person name="Chaplin A.V."/>
            <person name="Motuzova O.V."/>
            <person name="Kafarskaia L.I."/>
            <person name="Khokhlova E.V."/>
            <person name="Efimov B.A."/>
        </authorList>
    </citation>
    <scope>NUCLEOTIDE SEQUENCE [LARGE SCALE GENOMIC DNA]</scope>
    <source>
        <strain evidence="3 4">627</strain>
    </source>
</reference>
<dbReference type="SUPFAM" id="SSF53927">
    <property type="entry name" value="Cytidine deaminase-like"/>
    <property type="match status" value="1"/>
</dbReference>
<dbReference type="PANTHER" id="PTHR11644:SF2">
    <property type="entry name" value="CYTIDINE DEAMINASE"/>
    <property type="match status" value="1"/>
</dbReference>